<accession>A0A251X9Q8</accession>
<sequence length="64" mass="7650">MIVLKKLEEGHWPDKSQQREVAKHVESLMRGNKAWREESAKKKKEKDEPYQRTLRVKKFLGEGE</sequence>
<comment type="caution">
    <text evidence="2">The sequence shown here is derived from an EMBL/GenBank/DDBJ whole genome shotgun (WGS) entry which is preliminary data.</text>
</comment>
<name>A0A251X9Q8_9GAMM</name>
<evidence type="ECO:0000313" key="2">
    <source>
        <dbReference type="EMBL" id="OUD14534.1"/>
    </source>
</evidence>
<keyword evidence="3" id="KW-1185">Reference proteome</keyword>
<dbReference type="AlphaFoldDB" id="A0A251X9Q8"/>
<organism evidence="2 3">
    <name type="scientific">Thioflexithrix psekupsensis</name>
    <dbReference type="NCBI Taxonomy" id="1570016"/>
    <lineage>
        <taxon>Bacteria</taxon>
        <taxon>Pseudomonadati</taxon>
        <taxon>Pseudomonadota</taxon>
        <taxon>Gammaproteobacteria</taxon>
        <taxon>Thiotrichales</taxon>
        <taxon>Thioflexithrix</taxon>
    </lineage>
</organism>
<dbReference type="Proteomes" id="UP000194798">
    <property type="component" value="Unassembled WGS sequence"/>
</dbReference>
<feature type="compositionally biased region" description="Basic and acidic residues" evidence="1">
    <location>
        <begin position="34"/>
        <end position="50"/>
    </location>
</feature>
<feature type="compositionally biased region" description="Basic and acidic residues" evidence="1">
    <location>
        <begin position="15"/>
        <end position="27"/>
    </location>
</feature>
<feature type="region of interest" description="Disordered" evidence="1">
    <location>
        <begin position="15"/>
        <end position="52"/>
    </location>
</feature>
<evidence type="ECO:0000256" key="1">
    <source>
        <dbReference type="SAM" id="MobiDB-lite"/>
    </source>
</evidence>
<protein>
    <submittedName>
        <fullName evidence="2">Uncharacterized protein</fullName>
    </submittedName>
</protein>
<dbReference type="EMBL" id="MSLT01000012">
    <property type="protein sequence ID" value="OUD14534.1"/>
    <property type="molecule type" value="Genomic_DNA"/>
</dbReference>
<reference evidence="2 3" key="1">
    <citation type="submission" date="2016-12" db="EMBL/GenBank/DDBJ databases">
        <title>Thioflexothrix psekupsii D3 genome sequencing and assembly.</title>
        <authorList>
            <person name="Fomenkov A."/>
            <person name="Vincze T."/>
            <person name="Grabovich M."/>
            <person name="Anton B.P."/>
            <person name="Dubinina G."/>
            <person name="Orlova M."/>
            <person name="Belousova E."/>
            <person name="Roberts R.J."/>
        </authorList>
    </citation>
    <scope>NUCLEOTIDE SEQUENCE [LARGE SCALE GENOMIC DNA]</scope>
    <source>
        <strain evidence="2">D3</strain>
    </source>
</reference>
<gene>
    <name evidence="2" type="ORF">TPSD3_09585</name>
</gene>
<proteinExistence type="predicted"/>
<evidence type="ECO:0000313" key="3">
    <source>
        <dbReference type="Proteomes" id="UP000194798"/>
    </source>
</evidence>